<sequence>MEMLFSSLFCDSASSENFSGHPGVEKCPFLRNINGATTFSFSSALPVAAQGGKGPIFEDGPGFESAFKLFHGQDGIVPLSGRSYVPDENRSESTDVKPEPALPFNPLAARAATISLSAFGPFGFNFFNGKGKKQNKKPNNLDQSQKKPNKPDQNSMKQKGGNPPSHEAMSDEWLENGQCPLARSYRAMSGVLPLVAKALQPPAGMKLKCPPAIVAARAALARTTLVKSLRPQPLPAKMVFTIAASILGQTIGSRAERIRLKTLAAKGTAGPATAVTVMYPDKSGSCSDAEGKAWDPLALKMPGSANAGAPAPTPSMCF</sequence>
<dbReference type="PANTHER" id="PTHR31033">
    <property type="entry name" value="PROTEIN, PUTATIVE-RELATED"/>
    <property type="match status" value="1"/>
</dbReference>
<dbReference type="GO" id="GO:0009507">
    <property type="term" value="C:chloroplast"/>
    <property type="evidence" value="ECO:0007669"/>
    <property type="project" value="TreeGrafter"/>
</dbReference>
<dbReference type="PANTHER" id="PTHR31033:SF18">
    <property type="entry name" value="OS06G0115800 PROTEIN"/>
    <property type="match status" value="1"/>
</dbReference>
<name>A0A9R0W6X6_TRITD</name>
<evidence type="ECO:0000256" key="1">
    <source>
        <dbReference type="SAM" id="MobiDB-lite"/>
    </source>
</evidence>
<feature type="compositionally biased region" description="Basic and acidic residues" evidence="1">
    <location>
        <begin position="85"/>
        <end position="98"/>
    </location>
</feature>
<organism evidence="2 3">
    <name type="scientific">Triticum turgidum subsp. durum</name>
    <name type="common">Durum wheat</name>
    <name type="synonym">Triticum durum</name>
    <dbReference type="NCBI Taxonomy" id="4567"/>
    <lineage>
        <taxon>Eukaryota</taxon>
        <taxon>Viridiplantae</taxon>
        <taxon>Streptophyta</taxon>
        <taxon>Embryophyta</taxon>
        <taxon>Tracheophyta</taxon>
        <taxon>Spermatophyta</taxon>
        <taxon>Magnoliopsida</taxon>
        <taxon>Liliopsida</taxon>
        <taxon>Poales</taxon>
        <taxon>Poaceae</taxon>
        <taxon>BOP clade</taxon>
        <taxon>Pooideae</taxon>
        <taxon>Triticodae</taxon>
        <taxon>Triticeae</taxon>
        <taxon>Triticinae</taxon>
        <taxon>Triticum</taxon>
    </lineage>
</organism>
<dbReference type="Proteomes" id="UP000324705">
    <property type="component" value="Chromosome 4A"/>
</dbReference>
<keyword evidence="3" id="KW-1185">Reference proteome</keyword>
<protein>
    <submittedName>
        <fullName evidence="2">Uncharacterized protein</fullName>
    </submittedName>
</protein>
<evidence type="ECO:0000313" key="3">
    <source>
        <dbReference type="Proteomes" id="UP000324705"/>
    </source>
</evidence>
<feature type="region of interest" description="Disordered" evidence="1">
    <location>
        <begin position="80"/>
        <end position="100"/>
    </location>
</feature>
<evidence type="ECO:0000313" key="2">
    <source>
        <dbReference type="EMBL" id="VAH99032.1"/>
    </source>
</evidence>
<reference evidence="2 3" key="1">
    <citation type="submission" date="2017-09" db="EMBL/GenBank/DDBJ databases">
        <authorList>
            <consortium name="International Durum Wheat Genome Sequencing Consortium (IDWGSC)"/>
            <person name="Milanesi L."/>
        </authorList>
    </citation>
    <scope>NUCLEOTIDE SEQUENCE [LARGE SCALE GENOMIC DNA]</scope>
    <source>
        <strain evidence="3">cv. Svevo</strain>
    </source>
</reference>
<gene>
    <name evidence="2" type="ORF">TRITD_4Av1G251240</name>
</gene>
<feature type="region of interest" description="Disordered" evidence="1">
    <location>
        <begin position="130"/>
        <end position="170"/>
    </location>
</feature>
<dbReference type="Gramene" id="TRITD4Av1G251240.2">
    <property type="protein sequence ID" value="TRITD4Av1G251240.2"/>
    <property type="gene ID" value="TRITD4Av1G251240"/>
</dbReference>
<proteinExistence type="predicted"/>
<dbReference type="AlphaFoldDB" id="A0A9R0W6X6"/>
<dbReference type="EMBL" id="LT934117">
    <property type="protein sequence ID" value="VAH99032.1"/>
    <property type="molecule type" value="Genomic_DNA"/>
</dbReference>
<accession>A0A9R0W6X6</accession>